<feature type="transmembrane region" description="Helical" evidence="1">
    <location>
        <begin position="34"/>
        <end position="57"/>
    </location>
</feature>
<organism evidence="2 3">
    <name type="scientific">Candidatus Enterococcus ferrettii</name>
    <dbReference type="NCBI Taxonomy" id="2815324"/>
    <lineage>
        <taxon>Bacteria</taxon>
        <taxon>Bacillati</taxon>
        <taxon>Bacillota</taxon>
        <taxon>Bacilli</taxon>
        <taxon>Lactobacillales</taxon>
        <taxon>Enterococcaceae</taxon>
        <taxon>Enterococcus</taxon>
    </lineage>
</organism>
<dbReference type="EMBL" id="JAFREL020000003">
    <property type="protein sequence ID" value="MEO1771904.1"/>
    <property type="molecule type" value="Genomic_DNA"/>
</dbReference>
<name>A0ABV0ETD4_9ENTE</name>
<proteinExistence type="predicted"/>
<protein>
    <submittedName>
        <fullName evidence="2">Uncharacterized protein</fullName>
    </submittedName>
</protein>
<keyword evidence="1" id="KW-1133">Transmembrane helix</keyword>
<evidence type="ECO:0000313" key="2">
    <source>
        <dbReference type="EMBL" id="MEO1771904.1"/>
    </source>
</evidence>
<reference evidence="2 3" key="2">
    <citation type="submission" date="2024-02" db="EMBL/GenBank/DDBJ databases">
        <title>The Genome Sequence of Enterococcus sp. DIV0159.</title>
        <authorList>
            <person name="Earl A."/>
            <person name="Manson A."/>
            <person name="Gilmore M."/>
            <person name="Sanders J."/>
            <person name="Shea T."/>
            <person name="Howe W."/>
            <person name="Livny J."/>
            <person name="Cuomo C."/>
            <person name="Neafsey D."/>
            <person name="Birren B."/>
        </authorList>
    </citation>
    <scope>NUCLEOTIDE SEQUENCE [LARGE SCALE GENOMIC DNA]</scope>
    <source>
        <strain evidence="2 3">665A</strain>
    </source>
</reference>
<gene>
    <name evidence="2" type="ORF">JZO67_003886</name>
</gene>
<keyword evidence="1" id="KW-0812">Transmembrane</keyword>
<keyword evidence="1" id="KW-0472">Membrane</keyword>
<reference evidence="2 3" key="1">
    <citation type="submission" date="2021-03" db="EMBL/GenBank/DDBJ databases">
        <authorList>
            <person name="Gilmore M.S."/>
            <person name="Schwartzman J."/>
            <person name="Van Tyne D."/>
            <person name="Martin M."/>
            <person name="Earl A.M."/>
            <person name="Manson A.L."/>
            <person name="Straub T."/>
            <person name="Salamzade R."/>
            <person name="Saavedra J."/>
            <person name="Lebreton F."/>
            <person name="Prichula J."/>
            <person name="Schaufler K."/>
            <person name="Gaca A."/>
            <person name="Sgardioli B."/>
            <person name="Wagenaar J."/>
            <person name="Strong T."/>
        </authorList>
    </citation>
    <scope>NUCLEOTIDE SEQUENCE [LARGE SCALE GENOMIC DNA]</scope>
    <source>
        <strain evidence="2 3">665A</strain>
    </source>
</reference>
<sequence>MTLEKRRNMITAVWLFCAFASATVSIIFDNAGMISFALAVIGLFFLLISLLQELIVYKMRNRDKQ</sequence>
<feature type="transmembrane region" description="Helical" evidence="1">
    <location>
        <begin position="12"/>
        <end position="28"/>
    </location>
</feature>
<accession>A0ABV0ETD4</accession>
<keyword evidence="3" id="KW-1185">Reference proteome</keyword>
<evidence type="ECO:0000256" key="1">
    <source>
        <dbReference type="SAM" id="Phobius"/>
    </source>
</evidence>
<comment type="caution">
    <text evidence="2">The sequence shown here is derived from an EMBL/GenBank/DDBJ whole genome shotgun (WGS) entry which is preliminary data.</text>
</comment>
<dbReference type="RefSeq" id="WP_207705298.1">
    <property type="nucleotide sequence ID" value="NZ_JAFREL020000003.1"/>
</dbReference>
<dbReference type="Proteomes" id="UP000664357">
    <property type="component" value="Unassembled WGS sequence"/>
</dbReference>
<evidence type="ECO:0000313" key="3">
    <source>
        <dbReference type="Proteomes" id="UP000664357"/>
    </source>
</evidence>